<evidence type="ECO:0000313" key="1">
    <source>
        <dbReference type="EMBL" id="CAG7728540.1"/>
    </source>
</evidence>
<keyword evidence="2" id="KW-1185">Reference proteome</keyword>
<evidence type="ECO:0000313" key="2">
    <source>
        <dbReference type="Proteomes" id="UP000708208"/>
    </source>
</evidence>
<dbReference type="EMBL" id="CAJVCH010165074">
    <property type="protein sequence ID" value="CAG7728540.1"/>
    <property type="molecule type" value="Genomic_DNA"/>
</dbReference>
<dbReference type="AlphaFoldDB" id="A0A8J2P1L3"/>
<protein>
    <submittedName>
        <fullName evidence="1">Uncharacterized protein</fullName>
    </submittedName>
</protein>
<accession>A0A8J2P1L3</accession>
<organism evidence="1 2">
    <name type="scientific">Allacma fusca</name>
    <dbReference type="NCBI Taxonomy" id="39272"/>
    <lineage>
        <taxon>Eukaryota</taxon>
        <taxon>Metazoa</taxon>
        <taxon>Ecdysozoa</taxon>
        <taxon>Arthropoda</taxon>
        <taxon>Hexapoda</taxon>
        <taxon>Collembola</taxon>
        <taxon>Symphypleona</taxon>
        <taxon>Sminthuridae</taxon>
        <taxon>Allacma</taxon>
    </lineage>
</organism>
<proteinExistence type="predicted"/>
<sequence>MGFPIWLFYPPKPPSSCLLLINVRVADGKRKSISGWNERNYSPPTAILLKSGKARRRILQSPHVIESEIN</sequence>
<gene>
    <name evidence="1" type="ORF">AFUS01_LOCUS17310</name>
</gene>
<comment type="caution">
    <text evidence="1">The sequence shown here is derived from an EMBL/GenBank/DDBJ whole genome shotgun (WGS) entry which is preliminary data.</text>
</comment>
<dbReference type="Proteomes" id="UP000708208">
    <property type="component" value="Unassembled WGS sequence"/>
</dbReference>
<reference evidence="1" key="1">
    <citation type="submission" date="2021-06" db="EMBL/GenBank/DDBJ databases">
        <authorList>
            <person name="Hodson N. C."/>
            <person name="Mongue J. A."/>
            <person name="Jaron S. K."/>
        </authorList>
    </citation>
    <scope>NUCLEOTIDE SEQUENCE</scope>
</reference>
<name>A0A8J2P1L3_9HEXA</name>